<keyword evidence="5" id="KW-0804">Transcription</keyword>
<evidence type="ECO:0000256" key="5">
    <source>
        <dbReference type="ARBA" id="ARBA00023163"/>
    </source>
</evidence>
<dbReference type="InterPro" id="IPR007627">
    <property type="entry name" value="RNA_pol_sigma70_r2"/>
</dbReference>
<reference evidence="10" key="1">
    <citation type="submission" date="2016-10" db="EMBL/GenBank/DDBJ databases">
        <authorList>
            <person name="Varghese N."/>
            <person name="Submissions S."/>
        </authorList>
    </citation>
    <scope>NUCLEOTIDE SEQUENCE [LARGE SCALE GENOMIC DNA]</scope>
    <source>
        <strain evidence="10">DSM 44675</strain>
    </source>
</reference>
<dbReference type="NCBIfam" id="TIGR02937">
    <property type="entry name" value="sigma70-ECF"/>
    <property type="match status" value="1"/>
</dbReference>
<feature type="domain" description="RNA polymerase sigma-70 region 2" evidence="7">
    <location>
        <begin position="11"/>
        <end position="75"/>
    </location>
</feature>
<dbReference type="EMBL" id="FOAW01000020">
    <property type="protein sequence ID" value="SEM03874.1"/>
    <property type="molecule type" value="Genomic_DNA"/>
</dbReference>
<evidence type="ECO:0000256" key="2">
    <source>
        <dbReference type="ARBA" id="ARBA00023015"/>
    </source>
</evidence>
<dbReference type="InterPro" id="IPR014284">
    <property type="entry name" value="RNA_pol_sigma-70_dom"/>
</dbReference>
<protein>
    <submittedName>
        <fullName evidence="9">RNA polymerase sigma-70 factor, ECF subfamily</fullName>
    </submittedName>
</protein>
<dbReference type="InterPro" id="IPR013324">
    <property type="entry name" value="RNA_pol_sigma_r3/r4-like"/>
</dbReference>
<keyword evidence="2" id="KW-0805">Transcription regulation</keyword>
<keyword evidence="10" id="KW-1185">Reference proteome</keyword>
<dbReference type="InterPro" id="IPR013249">
    <property type="entry name" value="RNA_pol_sigma70_r4_t2"/>
</dbReference>
<dbReference type="OrthoDB" id="4184921at2"/>
<gene>
    <name evidence="9" type="ORF">SAMN05444583_12078</name>
</gene>
<dbReference type="InterPro" id="IPR039425">
    <property type="entry name" value="RNA_pol_sigma-70-like"/>
</dbReference>
<proteinExistence type="inferred from homology"/>
<accession>A0A1H7V429</accession>
<dbReference type="Proteomes" id="UP000198677">
    <property type="component" value="Unassembled WGS sequence"/>
</dbReference>
<dbReference type="Pfam" id="PF04542">
    <property type="entry name" value="Sigma70_r2"/>
    <property type="match status" value="1"/>
</dbReference>
<name>A0A1H7V429_9NOCA</name>
<keyword evidence="4" id="KW-0238">DNA-binding</keyword>
<feature type="region of interest" description="Disordered" evidence="6">
    <location>
        <begin position="161"/>
        <end position="180"/>
    </location>
</feature>
<dbReference type="Gene3D" id="1.10.1740.10">
    <property type="match status" value="1"/>
</dbReference>
<dbReference type="PANTHER" id="PTHR43133:SF25">
    <property type="entry name" value="RNA POLYMERASE SIGMA FACTOR RFAY-RELATED"/>
    <property type="match status" value="1"/>
</dbReference>
<evidence type="ECO:0000256" key="1">
    <source>
        <dbReference type="ARBA" id="ARBA00010641"/>
    </source>
</evidence>
<dbReference type="PANTHER" id="PTHR43133">
    <property type="entry name" value="RNA POLYMERASE ECF-TYPE SIGMA FACTO"/>
    <property type="match status" value="1"/>
</dbReference>
<dbReference type="GO" id="GO:0003677">
    <property type="term" value="F:DNA binding"/>
    <property type="evidence" value="ECO:0007669"/>
    <property type="project" value="UniProtKB-KW"/>
</dbReference>
<evidence type="ECO:0000259" key="7">
    <source>
        <dbReference type="Pfam" id="PF04542"/>
    </source>
</evidence>
<dbReference type="SUPFAM" id="SSF88946">
    <property type="entry name" value="Sigma2 domain of RNA polymerase sigma factors"/>
    <property type="match status" value="1"/>
</dbReference>
<comment type="similarity">
    <text evidence="1">Belongs to the sigma-70 factor family. ECF subfamily.</text>
</comment>
<evidence type="ECO:0000259" key="8">
    <source>
        <dbReference type="Pfam" id="PF08281"/>
    </source>
</evidence>
<dbReference type="InterPro" id="IPR036388">
    <property type="entry name" value="WH-like_DNA-bd_sf"/>
</dbReference>
<organism evidence="9 10">
    <name type="scientific">Rhodococcus maanshanensis</name>
    <dbReference type="NCBI Taxonomy" id="183556"/>
    <lineage>
        <taxon>Bacteria</taxon>
        <taxon>Bacillati</taxon>
        <taxon>Actinomycetota</taxon>
        <taxon>Actinomycetes</taxon>
        <taxon>Mycobacteriales</taxon>
        <taxon>Nocardiaceae</taxon>
        <taxon>Rhodococcus</taxon>
    </lineage>
</organism>
<evidence type="ECO:0000256" key="6">
    <source>
        <dbReference type="SAM" id="MobiDB-lite"/>
    </source>
</evidence>
<evidence type="ECO:0000256" key="3">
    <source>
        <dbReference type="ARBA" id="ARBA00023082"/>
    </source>
</evidence>
<dbReference type="AlphaFoldDB" id="A0A1H7V429"/>
<dbReference type="RefSeq" id="WP_072752809.1">
    <property type="nucleotide sequence ID" value="NZ_FOAW01000020.1"/>
</dbReference>
<feature type="compositionally biased region" description="Polar residues" evidence="6">
    <location>
        <begin position="164"/>
        <end position="173"/>
    </location>
</feature>
<dbReference type="SUPFAM" id="SSF88659">
    <property type="entry name" value="Sigma3 and sigma4 domains of RNA polymerase sigma factors"/>
    <property type="match status" value="1"/>
</dbReference>
<evidence type="ECO:0000313" key="9">
    <source>
        <dbReference type="EMBL" id="SEM03874.1"/>
    </source>
</evidence>
<evidence type="ECO:0000256" key="4">
    <source>
        <dbReference type="ARBA" id="ARBA00023125"/>
    </source>
</evidence>
<evidence type="ECO:0000313" key="10">
    <source>
        <dbReference type="Proteomes" id="UP000198677"/>
    </source>
</evidence>
<dbReference type="GO" id="GO:0006352">
    <property type="term" value="P:DNA-templated transcription initiation"/>
    <property type="evidence" value="ECO:0007669"/>
    <property type="project" value="InterPro"/>
</dbReference>
<dbReference type="Gene3D" id="1.10.10.10">
    <property type="entry name" value="Winged helix-like DNA-binding domain superfamily/Winged helix DNA-binding domain"/>
    <property type="match status" value="1"/>
</dbReference>
<dbReference type="GO" id="GO:0016987">
    <property type="term" value="F:sigma factor activity"/>
    <property type="evidence" value="ECO:0007669"/>
    <property type="project" value="UniProtKB-KW"/>
</dbReference>
<dbReference type="InterPro" id="IPR013325">
    <property type="entry name" value="RNA_pol_sigma_r2"/>
</dbReference>
<dbReference type="Pfam" id="PF08281">
    <property type="entry name" value="Sigma70_r4_2"/>
    <property type="match status" value="1"/>
</dbReference>
<sequence length="180" mass="20284">MGADEARFTEMYTRLYSRVGAYTRRRATDSAAQDATDETFLIAWRKLHQLPDDPLPWLLVTARNVLSEYRRRTDRQEALVERMTASLLEFEAAEPGADHAAVERLAVLGALASLSDRDRETLMLTVWDGLSHAQSAEVMGCSTSAFAVRHHRARRRLEVALSAQDPSTVNPTLRSERDAR</sequence>
<keyword evidence="3" id="KW-0731">Sigma factor</keyword>
<feature type="domain" description="RNA polymerase sigma factor 70 region 4 type 2" evidence="8">
    <location>
        <begin position="105"/>
        <end position="157"/>
    </location>
</feature>